<dbReference type="EMBL" id="WWBZ02000016">
    <property type="protein sequence ID" value="KAF4309184.1"/>
    <property type="molecule type" value="Genomic_DNA"/>
</dbReference>
<evidence type="ECO:0000259" key="10">
    <source>
        <dbReference type="Pfam" id="PF04042"/>
    </source>
</evidence>
<keyword evidence="8" id="KW-0539">Nucleus</keyword>
<feature type="domain" description="DNA polymerase delta subunit OB-fold" evidence="11">
    <location>
        <begin position="49"/>
        <end position="186"/>
    </location>
</feature>
<evidence type="ECO:0000313" key="13">
    <source>
        <dbReference type="EMBL" id="KAF4312210.1"/>
    </source>
</evidence>
<evidence type="ECO:0000256" key="8">
    <source>
        <dbReference type="ARBA" id="ARBA00023242"/>
    </source>
</evidence>
<dbReference type="EMBL" id="WWBZ02000007">
    <property type="protein sequence ID" value="KAF4312210.1"/>
    <property type="molecule type" value="Genomic_DNA"/>
</dbReference>
<dbReference type="EC" id="2.7.7.7" evidence="3"/>
<reference evidence="13 14" key="1">
    <citation type="submission" date="2020-04" db="EMBL/GenBank/DDBJ databases">
        <title>Genome Assembly and Annotation of Botryosphaeria dothidea sdau 11-99, a Latent Pathogen of Apple Fruit Ring Rot in China.</title>
        <authorList>
            <person name="Yu C."/>
            <person name="Diao Y."/>
            <person name="Lu Q."/>
            <person name="Zhao J."/>
            <person name="Cui S."/>
            <person name="Peng C."/>
            <person name="He B."/>
            <person name="Liu H."/>
        </authorList>
    </citation>
    <scope>NUCLEOTIDE SEQUENCE [LARGE SCALE GENOMIC DNA]</scope>
    <source>
        <strain evidence="14">sdau11-99</strain>
        <strain evidence="13">Sdau11-99</strain>
    </source>
</reference>
<evidence type="ECO:0000256" key="2">
    <source>
        <dbReference type="ARBA" id="ARBA00006035"/>
    </source>
</evidence>
<keyword evidence="6" id="KW-0235">DNA replication</keyword>
<dbReference type="GO" id="GO:0006273">
    <property type="term" value="P:lagging strand elongation"/>
    <property type="evidence" value="ECO:0007669"/>
    <property type="project" value="UniProtKB-ARBA"/>
</dbReference>
<organism evidence="13 14">
    <name type="scientific">Botryosphaeria dothidea</name>
    <dbReference type="NCBI Taxonomy" id="55169"/>
    <lineage>
        <taxon>Eukaryota</taxon>
        <taxon>Fungi</taxon>
        <taxon>Dikarya</taxon>
        <taxon>Ascomycota</taxon>
        <taxon>Pezizomycotina</taxon>
        <taxon>Dothideomycetes</taxon>
        <taxon>Dothideomycetes incertae sedis</taxon>
        <taxon>Botryosphaeriales</taxon>
        <taxon>Botryosphaeriaceae</taxon>
        <taxon>Botryosphaeria</taxon>
    </lineage>
</organism>
<dbReference type="GO" id="GO:0006281">
    <property type="term" value="P:DNA repair"/>
    <property type="evidence" value="ECO:0007669"/>
    <property type="project" value="UniProtKB-ARBA"/>
</dbReference>
<dbReference type="CDD" id="cd07387">
    <property type="entry name" value="MPP_PolD2_C"/>
    <property type="match status" value="1"/>
</dbReference>
<sequence>MATAHGYDALLTPPSSADFPAASRENVPAYTPLSTFELPKGEDRHYVQQYADMYFLRLVQLKPVVEKVAEEAWESFEIGEEKARQVDRVLDVRQGEACWVVGTVYMEMPLKPKVLDDISKEHWISAPPPREKYISPDGIREVMLEDESGRLRLTGRCLEETLLVTGAIIAAIGTENADGVFEVVDIQVADLPRQPERWELEESAGAVGGKTKSKERGNGGKVALVSGLQISGSHGDALQLDLLAEVLMGELGVPEDQQKATGISRLIIAGESLANACPIPTREELAASKKDAGVGGKKYGYDASSYNAAPSGHLDDFLATVLPHMAVTLLPGQTDPANVQIPQQPLHPALFSKARLYAKSPAAPQQKGQEPGTFDPVTNPWEGEVEGWRFLGTGGQPVSDVFKYVESEDRLDMMECMLRWRCNAPTAPDTLWCYPFQDDDPLLIRDCPHVYFAGNQAQYGTRVIEGPAGQQVTLIAIPRFKETGLVVLVDSETLEVEYLQVELVEQKDDA</sequence>
<dbReference type="Gene3D" id="2.40.50.430">
    <property type="match status" value="1"/>
</dbReference>
<keyword evidence="7" id="KW-0239">DNA-directed DNA polymerase</keyword>
<evidence type="ECO:0000256" key="6">
    <source>
        <dbReference type="ARBA" id="ARBA00022705"/>
    </source>
</evidence>
<gene>
    <name evidence="12" type="ORF">GTA08_BOTSDO02780</name>
    <name evidence="13" type="ORF">GTA08_BOTSDO12484</name>
</gene>
<evidence type="ECO:0000256" key="9">
    <source>
        <dbReference type="ARBA" id="ARBA00049244"/>
    </source>
</evidence>
<comment type="catalytic activity">
    <reaction evidence="9">
        <text>DNA(n) + a 2'-deoxyribonucleoside 5'-triphosphate = DNA(n+1) + diphosphate</text>
        <dbReference type="Rhea" id="RHEA:22508"/>
        <dbReference type="Rhea" id="RHEA-COMP:17339"/>
        <dbReference type="Rhea" id="RHEA-COMP:17340"/>
        <dbReference type="ChEBI" id="CHEBI:33019"/>
        <dbReference type="ChEBI" id="CHEBI:61560"/>
        <dbReference type="ChEBI" id="CHEBI:173112"/>
        <dbReference type="EC" id="2.7.7.7"/>
    </reaction>
</comment>
<evidence type="ECO:0000313" key="12">
    <source>
        <dbReference type="EMBL" id="KAF4309184.1"/>
    </source>
</evidence>
<dbReference type="AlphaFoldDB" id="A0A8H4J358"/>
<dbReference type="GO" id="GO:0003887">
    <property type="term" value="F:DNA-directed DNA polymerase activity"/>
    <property type="evidence" value="ECO:0007669"/>
    <property type="project" value="UniProtKB-KW"/>
</dbReference>
<dbReference type="Gene3D" id="3.60.21.50">
    <property type="match status" value="1"/>
</dbReference>
<dbReference type="InterPro" id="IPR040663">
    <property type="entry name" value="DNA_pol_D_N"/>
</dbReference>
<comment type="caution">
    <text evidence="13">The sequence shown here is derived from an EMBL/GenBank/DDBJ whole genome shotgun (WGS) entry which is preliminary data.</text>
</comment>
<feature type="domain" description="DNA polymerase alpha/delta/epsilon subunit B" evidence="10">
    <location>
        <begin position="222"/>
        <end position="459"/>
    </location>
</feature>
<evidence type="ECO:0000313" key="14">
    <source>
        <dbReference type="Proteomes" id="UP000572817"/>
    </source>
</evidence>
<dbReference type="InterPro" id="IPR041863">
    <property type="entry name" value="PolD2_C"/>
</dbReference>
<evidence type="ECO:0000256" key="5">
    <source>
        <dbReference type="ARBA" id="ARBA00022695"/>
    </source>
</evidence>
<dbReference type="Pfam" id="PF18018">
    <property type="entry name" value="DNA_pol_D_N"/>
    <property type="match status" value="1"/>
</dbReference>
<evidence type="ECO:0000256" key="7">
    <source>
        <dbReference type="ARBA" id="ARBA00022932"/>
    </source>
</evidence>
<dbReference type="Proteomes" id="UP000572817">
    <property type="component" value="Unassembled WGS sequence"/>
</dbReference>
<evidence type="ECO:0000259" key="11">
    <source>
        <dbReference type="Pfam" id="PF18018"/>
    </source>
</evidence>
<dbReference type="Pfam" id="PF04042">
    <property type="entry name" value="DNA_pol_E_B"/>
    <property type="match status" value="1"/>
</dbReference>
<dbReference type="GO" id="GO:0043625">
    <property type="term" value="C:delta DNA polymerase complex"/>
    <property type="evidence" value="ECO:0007669"/>
    <property type="project" value="TreeGrafter"/>
</dbReference>
<keyword evidence="4" id="KW-0808">Transferase</keyword>
<evidence type="ECO:0000256" key="1">
    <source>
        <dbReference type="ARBA" id="ARBA00004123"/>
    </source>
</evidence>
<dbReference type="OrthoDB" id="3763at2759"/>
<keyword evidence="14" id="KW-1185">Reference proteome</keyword>
<name>A0A8H4J358_9PEZI</name>
<dbReference type="InterPro" id="IPR007185">
    <property type="entry name" value="DNA_pol_a/d/e_bsu"/>
</dbReference>
<keyword evidence="5" id="KW-0548">Nucleotidyltransferase</keyword>
<protein>
    <recommendedName>
        <fullName evidence="3">DNA-directed DNA polymerase</fullName>
        <ecNumber evidence="3">2.7.7.7</ecNumber>
    </recommendedName>
</protein>
<dbReference type="InterPro" id="IPR024826">
    <property type="entry name" value="DNA_pol_delta/II_ssu"/>
</dbReference>
<accession>A0A8H4J358</accession>
<comment type="subcellular location">
    <subcellularLocation>
        <location evidence="1">Nucleus</location>
    </subcellularLocation>
</comment>
<dbReference type="GO" id="GO:0003677">
    <property type="term" value="F:DNA binding"/>
    <property type="evidence" value="ECO:0007669"/>
    <property type="project" value="InterPro"/>
</dbReference>
<dbReference type="PANTHER" id="PTHR10416">
    <property type="entry name" value="DNA POLYMERASE DELTA SUBUNIT 2"/>
    <property type="match status" value="1"/>
</dbReference>
<evidence type="ECO:0000256" key="4">
    <source>
        <dbReference type="ARBA" id="ARBA00022679"/>
    </source>
</evidence>
<dbReference type="PANTHER" id="PTHR10416:SF0">
    <property type="entry name" value="DNA POLYMERASE DELTA SUBUNIT 2"/>
    <property type="match status" value="1"/>
</dbReference>
<proteinExistence type="inferred from homology"/>
<dbReference type="FunFam" id="2.40.50.430:FF:000002">
    <property type="entry name" value="DNA polymerase delta subunit"/>
    <property type="match status" value="1"/>
</dbReference>
<evidence type="ECO:0000256" key="3">
    <source>
        <dbReference type="ARBA" id="ARBA00012417"/>
    </source>
</evidence>
<comment type="similarity">
    <text evidence="2">Belongs to the DNA polymerase delta/II small subunit family.</text>
</comment>